<evidence type="ECO:0000259" key="9">
    <source>
        <dbReference type="SMART" id="SM00977"/>
    </source>
</evidence>
<dbReference type="GO" id="GO:0032267">
    <property type="term" value="F:tRNA(Ile)-lysidine synthase activity"/>
    <property type="evidence" value="ECO:0007669"/>
    <property type="project" value="UniProtKB-EC"/>
</dbReference>
<evidence type="ECO:0000256" key="3">
    <source>
        <dbReference type="ARBA" id="ARBA00022598"/>
    </source>
</evidence>
<dbReference type="SUPFAM" id="SSF82829">
    <property type="entry name" value="MesJ substrate recognition domain-like"/>
    <property type="match status" value="1"/>
</dbReference>
<sequence>MTRFEQQVLASARRQGMLCDHDRVLVAVSGGADSVALLHAFCAWQEALNLSLHVIHVNHSLRGEESEADAHFVHRLCEQLRVPCVIQRLNVKGKIPTRNGESLQSLARKLRYEVFTKIVQKLGFTKVALGHSKDDQAETVLMWMMRGAGSSGLSGMPAFRMPYFIRPFLGKSRAEIEGYLLKNRWPYRTDSSNANSKYHRNRIRQEVLPIFRKFNPNIVQVLSRQASIVRDESDFLDHLGAEALVAVCLKTSTNGLVLNRTKLVELPRALQRRVVLLAYRQVTETEVHPRFDFVEGVLELVNRVGSGQMIHFSGVQVFRDYEEIHFCVVRTNEEVSATLSLPLSIPGLVSWPLTDHTLRACVMERLPESWNEGPSLAYLDADQFTPDLIVRQWAPGDSFFPLGMNGQNKKVQDFFSDIKLSRKRRSEVPLVVAPEGIVWVAGFRMDHRFRLDKGKTKRIVALRMSPDFSTSAS</sequence>
<evidence type="ECO:0000256" key="8">
    <source>
        <dbReference type="HAMAP-Rule" id="MF_01161"/>
    </source>
</evidence>
<dbReference type="RefSeq" id="WP_313834835.1">
    <property type="nucleotide sequence ID" value="NZ_JAQOUE010000002.1"/>
</dbReference>
<dbReference type="InterPro" id="IPR012094">
    <property type="entry name" value="tRNA_Ile_lys_synt"/>
</dbReference>
<evidence type="ECO:0000313" key="10">
    <source>
        <dbReference type="EMBL" id="MDT7044250.1"/>
    </source>
</evidence>
<evidence type="ECO:0000256" key="2">
    <source>
        <dbReference type="ARBA" id="ARBA00022490"/>
    </source>
</evidence>
<feature type="domain" description="Lysidine-tRNA(Ile) synthetase C-terminal" evidence="9">
    <location>
        <begin position="388"/>
        <end position="461"/>
    </location>
</feature>
<evidence type="ECO:0000256" key="4">
    <source>
        <dbReference type="ARBA" id="ARBA00022694"/>
    </source>
</evidence>
<comment type="caution">
    <text evidence="10">The sequence shown here is derived from an EMBL/GenBank/DDBJ whole genome shotgun (WGS) entry which is preliminary data.</text>
</comment>
<name>A0ABU3KCU8_9BACT</name>
<dbReference type="Pfam" id="PF11734">
    <property type="entry name" value="TilS_C"/>
    <property type="match status" value="1"/>
</dbReference>
<gene>
    <name evidence="8 10" type="primary">tilS</name>
    <name evidence="10" type="ORF">PPG34_18005</name>
</gene>
<dbReference type="SMART" id="SM00977">
    <property type="entry name" value="TilS_C"/>
    <property type="match status" value="1"/>
</dbReference>
<comment type="function">
    <text evidence="8">Ligates lysine onto the cytidine present at position 34 of the AUA codon-specific tRNA(Ile) that contains the anticodon CAU, in an ATP-dependent manner. Cytidine is converted to lysidine, thus changing the amino acid specificity of the tRNA from methionine to isoleucine.</text>
</comment>
<reference evidence="10 11" key="1">
    <citation type="journal article" date="2023" name="ISME J.">
        <title>Cultivation and genomic characterization of novel and ubiquitous marine nitrite-oxidizing bacteria from the Nitrospirales.</title>
        <authorList>
            <person name="Mueller A.J."/>
            <person name="Daebeler A."/>
            <person name="Herbold C.W."/>
            <person name="Kirkegaard R.H."/>
            <person name="Daims H."/>
        </authorList>
    </citation>
    <scope>NUCLEOTIDE SEQUENCE [LARGE SCALE GENOMIC DNA]</scope>
    <source>
        <strain evidence="10 11">EB</strain>
    </source>
</reference>
<dbReference type="NCBIfam" id="TIGR02432">
    <property type="entry name" value="lysidine_TilS_N"/>
    <property type="match status" value="1"/>
</dbReference>
<evidence type="ECO:0000256" key="6">
    <source>
        <dbReference type="ARBA" id="ARBA00022840"/>
    </source>
</evidence>
<comment type="domain">
    <text evidence="8">The N-terminal region contains the highly conserved SGGXDS motif, predicted to be a P-loop motif involved in ATP binding.</text>
</comment>
<organism evidence="10 11">
    <name type="scientific">Candidatus Nitronereus thalassa</name>
    <dbReference type="NCBI Taxonomy" id="3020898"/>
    <lineage>
        <taxon>Bacteria</taxon>
        <taxon>Pseudomonadati</taxon>
        <taxon>Nitrospirota</taxon>
        <taxon>Nitrospiria</taxon>
        <taxon>Nitrospirales</taxon>
        <taxon>Nitrospiraceae</taxon>
        <taxon>Candidatus Nitronereus</taxon>
    </lineage>
</organism>
<keyword evidence="4 8" id="KW-0819">tRNA processing</keyword>
<evidence type="ECO:0000256" key="7">
    <source>
        <dbReference type="ARBA" id="ARBA00048539"/>
    </source>
</evidence>
<dbReference type="EC" id="6.3.4.19" evidence="8"/>
<dbReference type="NCBIfam" id="TIGR02433">
    <property type="entry name" value="lysidine_TilS_C"/>
    <property type="match status" value="1"/>
</dbReference>
<evidence type="ECO:0000313" key="11">
    <source>
        <dbReference type="Proteomes" id="UP001250932"/>
    </source>
</evidence>
<dbReference type="CDD" id="cd01992">
    <property type="entry name" value="TilS_N"/>
    <property type="match status" value="1"/>
</dbReference>
<dbReference type="Proteomes" id="UP001250932">
    <property type="component" value="Unassembled WGS sequence"/>
</dbReference>
<dbReference type="InterPro" id="IPR014729">
    <property type="entry name" value="Rossmann-like_a/b/a_fold"/>
</dbReference>
<accession>A0ABU3KCU8</accession>
<dbReference type="InterPro" id="IPR012795">
    <property type="entry name" value="tRNA_Ile_lys_synt_N"/>
</dbReference>
<dbReference type="Gene3D" id="1.20.59.20">
    <property type="match status" value="1"/>
</dbReference>
<proteinExistence type="inferred from homology"/>
<comment type="similarity">
    <text evidence="8">Belongs to the tRNA(Ile)-lysidine synthase family.</text>
</comment>
<protein>
    <recommendedName>
        <fullName evidence="8">tRNA(Ile)-lysidine synthase</fullName>
        <ecNumber evidence="8">6.3.4.19</ecNumber>
    </recommendedName>
    <alternativeName>
        <fullName evidence="8">tRNA(Ile)-2-lysyl-cytidine synthase</fullName>
    </alternativeName>
    <alternativeName>
        <fullName evidence="8">tRNA(Ile)-lysidine synthetase</fullName>
    </alternativeName>
</protein>
<comment type="catalytic activity">
    <reaction evidence="7 8">
        <text>cytidine(34) in tRNA(Ile2) + L-lysine + ATP = lysidine(34) in tRNA(Ile2) + AMP + diphosphate + H(+)</text>
        <dbReference type="Rhea" id="RHEA:43744"/>
        <dbReference type="Rhea" id="RHEA-COMP:10625"/>
        <dbReference type="Rhea" id="RHEA-COMP:10670"/>
        <dbReference type="ChEBI" id="CHEBI:15378"/>
        <dbReference type="ChEBI" id="CHEBI:30616"/>
        <dbReference type="ChEBI" id="CHEBI:32551"/>
        <dbReference type="ChEBI" id="CHEBI:33019"/>
        <dbReference type="ChEBI" id="CHEBI:82748"/>
        <dbReference type="ChEBI" id="CHEBI:83665"/>
        <dbReference type="ChEBI" id="CHEBI:456215"/>
        <dbReference type="EC" id="6.3.4.19"/>
    </reaction>
</comment>
<dbReference type="InterPro" id="IPR012796">
    <property type="entry name" value="Lysidine-tRNA-synth_C"/>
</dbReference>
<keyword evidence="5 8" id="KW-0547">Nucleotide-binding</keyword>
<dbReference type="Pfam" id="PF01171">
    <property type="entry name" value="ATP_bind_3"/>
    <property type="match status" value="1"/>
</dbReference>
<keyword evidence="6 8" id="KW-0067">ATP-binding</keyword>
<feature type="binding site" evidence="8">
    <location>
        <begin position="29"/>
        <end position="34"/>
    </location>
    <ligand>
        <name>ATP</name>
        <dbReference type="ChEBI" id="CHEBI:30616"/>
    </ligand>
</feature>
<keyword evidence="2 8" id="KW-0963">Cytoplasm</keyword>
<keyword evidence="3 8" id="KW-0436">Ligase</keyword>
<comment type="subcellular location">
    <subcellularLocation>
        <location evidence="1 8">Cytoplasm</location>
    </subcellularLocation>
</comment>
<dbReference type="Pfam" id="PF09179">
    <property type="entry name" value="TilS"/>
    <property type="match status" value="1"/>
</dbReference>
<dbReference type="PANTHER" id="PTHR43033">
    <property type="entry name" value="TRNA(ILE)-LYSIDINE SYNTHASE-RELATED"/>
    <property type="match status" value="1"/>
</dbReference>
<dbReference type="SUPFAM" id="SSF52402">
    <property type="entry name" value="Adenine nucleotide alpha hydrolases-like"/>
    <property type="match status" value="1"/>
</dbReference>
<evidence type="ECO:0000256" key="5">
    <source>
        <dbReference type="ARBA" id="ARBA00022741"/>
    </source>
</evidence>
<dbReference type="Gene3D" id="3.40.50.620">
    <property type="entry name" value="HUPs"/>
    <property type="match status" value="1"/>
</dbReference>
<dbReference type="HAMAP" id="MF_01161">
    <property type="entry name" value="tRNA_Ile_lys_synt"/>
    <property type="match status" value="1"/>
</dbReference>
<dbReference type="InterPro" id="IPR015262">
    <property type="entry name" value="tRNA_Ile_lys_synt_subst-bd"/>
</dbReference>
<dbReference type="SUPFAM" id="SSF56037">
    <property type="entry name" value="PheT/TilS domain"/>
    <property type="match status" value="1"/>
</dbReference>
<evidence type="ECO:0000256" key="1">
    <source>
        <dbReference type="ARBA" id="ARBA00004496"/>
    </source>
</evidence>
<dbReference type="EMBL" id="JAQOUE010000002">
    <property type="protein sequence ID" value="MDT7044250.1"/>
    <property type="molecule type" value="Genomic_DNA"/>
</dbReference>
<keyword evidence="11" id="KW-1185">Reference proteome</keyword>
<dbReference type="PANTHER" id="PTHR43033:SF1">
    <property type="entry name" value="TRNA(ILE)-LYSIDINE SYNTHASE-RELATED"/>
    <property type="match status" value="1"/>
</dbReference>
<dbReference type="InterPro" id="IPR011063">
    <property type="entry name" value="TilS/TtcA_N"/>
</dbReference>